<dbReference type="PROSITE" id="PS00901">
    <property type="entry name" value="CYS_SYNTHASE"/>
    <property type="match status" value="1"/>
</dbReference>
<evidence type="ECO:0000256" key="1">
    <source>
        <dbReference type="ARBA" id="ARBA00001933"/>
    </source>
</evidence>
<dbReference type="Gene3D" id="3.40.50.1100">
    <property type="match status" value="2"/>
</dbReference>
<evidence type="ECO:0000256" key="5">
    <source>
        <dbReference type="ARBA" id="ARBA00022898"/>
    </source>
</evidence>
<keyword evidence="8" id="KW-0732">Signal</keyword>
<keyword evidence="4" id="KW-0808">Transferase</keyword>
<keyword evidence="6" id="KW-0198">Cysteine biosynthesis</keyword>
<protein>
    <recommendedName>
        <fullName evidence="9">Tryptophan synthase beta chain-like PALP domain-containing protein</fullName>
    </recommendedName>
</protein>
<comment type="cofactor">
    <cofactor evidence="1">
        <name>pyridoxal 5'-phosphate</name>
        <dbReference type="ChEBI" id="CHEBI:597326"/>
    </cofactor>
</comment>
<reference evidence="10" key="1">
    <citation type="submission" date="2021-01" db="EMBL/GenBank/DDBJ databases">
        <authorList>
            <person name="Corre E."/>
            <person name="Pelletier E."/>
            <person name="Niang G."/>
            <person name="Scheremetjew M."/>
            <person name="Finn R."/>
            <person name="Kale V."/>
            <person name="Holt S."/>
            <person name="Cochrane G."/>
            <person name="Meng A."/>
            <person name="Brown T."/>
            <person name="Cohen L."/>
        </authorList>
    </citation>
    <scope>NUCLEOTIDE SEQUENCE</scope>
    <source>
        <strain evidence="10">CCMP2078</strain>
    </source>
</reference>
<dbReference type="InterPro" id="IPR001926">
    <property type="entry name" value="TrpB-like_PALP"/>
</dbReference>
<name>A0A7R9U133_9STRA</name>
<evidence type="ECO:0000256" key="8">
    <source>
        <dbReference type="SAM" id="SignalP"/>
    </source>
</evidence>
<dbReference type="GO" id="GO:0006535">
    <property type="term" value="P:cysteine biosynthetic process from serine"/>
    <property type="evidence" value="ECO:0007669"/>
    <property type="project" value="InterPro"/>
</dbReference>
<dbReference type="InterPro" id="IPR036052">
    <property type="entry name" value="TrpB-like_PALP_sf"/>
</dbReference>
<evidence type="ECO:0000256" key="3">
    <source>
        <dbReference type="ARBA" id="ARBA00022605"/>
    </source>
</evidence>
<dbReference type="PANTHER" id="PTHR10314">
    <property type="entry name" value="CYSTATHIONINE BETA-SYNTHASE"/>
    <property type="match status" value="1"/>
</dbReference>
<dbReference type="EMBL" id="HBEA01000113">
    <property type="protein sequence ID" value="CAD8250611.1"/>
    <property type="molecule type" value="Transcribed_RNA"/>
</dbReference>
<keyword evidence="3" id="KW-0028">Amino-acid biosynthesis</keyword>
<feature type="region of interest" description="Disordered" evidence="7">
    <location>
        <begin position="51"/>
        <end position="76"/>
    </location>
</feature>
<evidence type="ECO:0000313" key="10">
    <source>
        <dbReference type="EMBL" id="CAD8250611.1"/>
    </source>
</evidence>
<sequence length="530" mass="57129">MMVFRRALLVALVCAPSAAFRVVPKMVASNQGRKESRPLQAHIVDVPVQSRKSAGGLPHPQEQPQPQQPEAFPPSDALDAWRSMECLEPTDGVSKKDLERMNLIANGIERALRFNLPTPICNGQSGHVYDMEKEDVDLSKLGYPSFDDADAWKSMDSLEAVMDTSAIEVEDLSARVNAVNAAANTSKLPLMKQTAAEMATRTEDAVAFRGGVVGQTTLHRISAKEELGIPDHVDVHVKLEYENPTGSIKDRIAKYMLEQALSTGALTKDMTIVEASSGNTGASVAHIAKELGVPCIIVTNKDTSAEKVGIIASFGAEVVLCKSAPADSPDHYQNTATRMYEERLPNAYTLDQYNNPLNSETYYHTLGPEIAAELEHVDYVVAGSSTGGTLAGTGRFLKEKCGTTVVLSDPVGSVLAEFVKTGEVVPYQKQAIEGVGKDSIPGNFDRSVVDQVVSIPDREAVQYCHDVLKHEGLFVGGSSGVNIGSAIRLAQQVPPAADGRKVNIVTIAPDAGFKYLSKYYSPQWLAEKGF</sequence>
<keyword evidence="5" id="KW-0663">Pyridoxal phosphate</keyword>
<feature type="chain" id="PRO_5030504341" description="Tryptophan synthase beta chain-like PALP domain-containing protein" evidence="8">
    <location>
        <begin position="20"/>
        <end position="530"/>
    </location>
</feature>
<evidence type="ECO:0000256" key="2">
    <source>
        <dbReference type="ARBA" id="ARBA00007103"/>
    </source>
</evidence>
<dbReference type="InterPro" id="IPR001216">
    <property type="entry name" value="P-phosphate_BS"/>
</dbReference>
<evidence type="ECO:0000256" key="7">
    <source>
        <dbReference type="SAM" id="MobiDB-lite"/>
    </source>
</evidence>
<dbReference type="InterPro" id="IPR050214">
    <property type="entry name" value="Cys_Synth/Cystath_Beta-Synth"/>
</dbReference>
<evidence type="ECO:0000256" key="4">
    <source>
        <dbReference type="ARBA" id="ARBA00022679"/>
    </source>
</evidence>
<evidence type="ECO:0000259" key="9">
    <source>
        <dbReference type="Pfam" id="PF00291"/>
    </source>
</evidence>
<gene>
    <name evidence="10" type="ORF">PPYR1160_LOCUS101</name>
</gene>
<feature type="signal peptide" evidence="8">
    <location>
        <begin position="1"/>
        <end position="19"/>
    </location>
</feature>
<dbReference type="GO" id="GO:0016740">
    <property type="term" value="F:transferase activity"/>
    <property type="evidence" value="ECO:0007669"/>
    <property type="project" value="UniProtKB-KW"/>
</dbReference>
<dbReference type="Pfam" id="PF00291">
    <property type="entry name" value="PALP"/>
    <property type="match status" value="1"/>
</dbReference>
<accession>A0A7R9U133</accession>
<dbReference type="AlphaFoldDB" id="A0A7R9U133"/>
<comment type="similarity">
    <text evidence="2">Belongs to the cysteine synthase/cystathionine beta-synthase family.</text>
</comment>
<evidence type="ECO:0000256" key="6">
    <source>
        <dbReference type="ARBA" id="ARBA00023192"/>
    </source>
</evidence>
<feature type="domain" description="Tryptophan synthase beta chain-like PALP" evidence="9">
    <location>
        <begin position="213"/>
        <end position="496"/>
    </location>
</feature>
<dbReference type="SUPFAM" id="SSF53686">
    <property type="entry name" value="Tryptophan synthase beta subunit-like PLP-dependent enzymes"/>
    <property type="match status" value="1"/>
</dbReference>
<dbReference type="FunFam" id="3.40.50.1100:FF:000016">
    <property type="entry name" value="Cysteine synthase A"/>
    <property type="match status" value="1"/>
</dbReference>
<organism evidence="10">
    <name type="scientific">Pinguiococcus pyrenoidosus</name>
    <dbReference type="NCBI Taxonomy" id="172671"/>
    <lineage>
        <taxon>Eukaryota</taxon>
        <taxon>Sar</taxon>
        <taxon>Stramenopiles</taxon>
        <taxon>Ochrophyta</taxon>
        <taxon>Pinguiophyceae</taxon>
        <taxon>Pinguiochrysidales</taxon>
        <taxon>Pinguiochrysidaceae</taxon>
        <taxon>Pinguiococcus</taxon>
    </lineage>
</organism>
<proteinExistence type="inferred from homology"/>
<dbReference type="CDD" id="cd01561">
    <property type="entry name" value="CBS_like"/>
    <property type="match status" value="1"/>
</dbReference>